<comment type="caution">
    <text evidence="2">The sequence shown here is derived from an EMBL/GenBank/DDBJ whole genome shotgun (WGS) entry which is preliminary data.</text>
</comment>
<keyword evidence="3" id="KW-1185">Reference proteome</keyword>
<dbReference type="EMBL" id="JALLBG020000172">
    <property type="protein sequence ID" value="KAL3760751.1"/>
    <property type="molecule type" value="Genomic_DNA"/>
</dbReference>
<accession>A0ABD3MD83</accession>
<name>A0ABD3MD83_9STRA</name>
<organism evidence="2 3">
    <name type="scientific">Discostella pseudostelligera</name>
    <dbReference type="NCBI Taxonomy" id="259834"/>
    <lineage>
        <taxon>Eukaryota</taxon>
        <taxon>Sar</taxon>
        <taxon>Stramenopiles</taxon>
        <taxon>Ochrophyta</taxon>
        <taxon>Bacillariophyta</taxon>
        <taxon>Coscinodiscophyceae</taxon>
        <taxon>Thalassiosirophycidae</taxon>
        <taxon>Stephanodiscales</taxon>
        <taxon>Stephanodiscaceae</taxon>
        <taxon>Discostella</taxon>
    </lineage>
</organism>
<keyword evidence="1" id="KW-0732">Signal</keyword>
<evidence type="ECO:0000313" key="2">
    <source>
        <dbReference type="EMBL" id="KAL3760751.1"/>
    </source>
</evidence>
<gene>
    <name evidence="2" type="ORF">ACHAWU_003659</name>
</gene>
<reference evidence="2 3" key="1">
    <citation type="submission" date="2024-10" db="EMBL/GenBank/DDBJ databases">
        <title>Updated reference genomes for cyclostephanoid diatoms.</title>
        <authorList>
            <person name="Roberts W.R."/>
            <person name="Alverson A.J."/>
        </authorList>
    </citation>
    <scope>NUCLEOTIDE SEQUENCE [LARGE SCALE GENOMIC DNA]</scope>
    <source>
        <strain evidence="2 3">AJA232-27</strain>
    </source>
</reference>
<proteinExistence type="predicted"/>
<sequence>MAMNRIGHTSWQIIAVLALALLAASCDAFAFAARVSQAALRSESRGTRCAVSMMNDADGGAGGSIHRVAKESRRSVLSSILTSTVTVVSTAVGIFPSDAFAEAETMERGGVPLTPFNSLAFNYRGGDSPTVDSTTLNEASIPYSEFLDKLNSGEVAFVEFLAPNGDAAYVTFKASNSSRIRIGEGYPMEDPLGWSSPAFVIKAVAKKGVPYKFVVPGLDDSFKM</sequence>
<evidence type="ECO:0000313" key="3">
    <source>
        <dbReference type="Proteomes" id="UP001530293"/>
    </source>
</evidence>
<dbReference type="AlphaFoldDB" id="A0ABD3MD83"/>
<feature type="signal peptide" evidence="1">
    <location>
        <begin position="1"/>
        <end position="28"/>
    </location>
</feature>
<dbReference type="Proteomes" id="UP001530293">
    <property type="component" value="Unassembled WGS sequence"/>
</dbReference>
<protein>
    <submittedName>
        <fullName evidence="2">Uncharacterized protein</fullName>
    </submittedName>
</protein>
<dbReference type="PROSITE" id="PS51257">
    <property type="entry name" value="PROKAR_LIPOPROTEIN"/>
    <property type="match status" value="1"/>
</dbReference>
<evidence type="ECO:0000256" key="1">
    <source>
        <dbReference type="SAM" id="SignalP"/>
    </source>
</evidence>
<feature type="chain" id="PRO_5044874729" evidence="1">
    <location>
        <begin position="29"/>
        <end position="224"/>
    </location>
</feature>